<feature type="coiled-coil region" evidence="1">
    <location>
        <begin position="287"/>
        <end position="321"/>
    </location>
</feature>
<organism evidence="2 3">
    <name type="scientific">Helicobacter hepaticus (strain ATCC 51449 / 3B1)</name>
    <dbReference type="NCBI Taxonomy" id="235279"/>
    <lineage>
        <taxon>Bacteria</taxon>
        <taxon>Pseudomonadati</taxon>
        <taxon>Campylobacterota</taxon>
        <taxon>Epsilonproteobacteria</taxon>
        <taxon>Campylobacterales</taxon>
        <taxon>Helicobacteraceae</taxon>
        <taxon>Helicobacter</taxon>
    </lineage>
</organism>
<evidence type="ECO:0000313" key="3">
    <source>
        <dbReference type="Proteomes" id="UP000002495"/>
    </source>
</evidence>
<sequence>MNLALLKGISTYLQNMENILCFKRKEINLFMLLCQDKQGNKHRIYFDMTRSQSGAFINEQEILNTQEFKAPFDNKLARCATYAKIEQVRIDGENRILQILISQKGHYKLQYFWLICEFTGKHTNVIICDESFVVLEALRHIPLSKSWREVRVGKVLQPLPQPSKKPLPQEIPSLSQTLDLLHRAYVERYCQSHNTKKQALLKSLHTKKENLLQMLHTLPKYDELLASAKQYAHYGEVLFGSLHLLPTHKITSSHLSLQDFDGGVLEIELPAFARDLQEAGNWYFTQSKKYHKKAQHLHKQIENLQDKIDFLSDKIALIEQCDELSNIFATQDKKPKTKDKSTQTKDIESFFIEGFKISVGRNAKENQRLLESAKADDLWFHIKDVPSAHLIIHCGKTMPTNAVIEKSVEILVGLYAVRKGGGDFVVDYTKRRFVKPAQNAQVTYAKHKSIKYKYP</sequence>
<dbReference type="OrthoDB" id="9766163at2"/>
<dbReference type="Proteomes" id="UP000002495">
    <property type="component" value="Chromosome"/>
</dbReference>
<proteinExistence type="predicted"/>
<evidence type="ECO:0000313" key="2">
    <source>
        <dbReference type="EMBL" id="AAP77891.1"/>
    </source>
</evidence>
<dbReference type="HOGENOM" id="CLU_610885_0_0_7"/>
<keyword evidence="1" id="KW-0175">Coiled coil</keyword>
<gene>
    <name evidence="2" type="ordered locus">HH_1294</name>
</gene>
<accession>Q7VGM7</accession>
<name>Q7VGM7_HELHP</name>
<reference evidence="2 3" key="1">
    <citation type="journal article" date="2003" name="Proc. Natl. Acad. Sci. U.S.A.">
        <title>The complete genome sequence of the carcinogenic bacterium Helicobacter hepaticus.</title>
        <authorList>
            <person name="Suerbaum S."/>
            <person name="Josenhans C."/>
            <person name="Sterzenbach T."/>
            <person name="Drescher B."/>
            <person name="Brandt P."/>
            <person name="Bell M."/>
            <person name="Droege M."/>
            <person name="Fartmann B."/>
            <person name="Fischer H.-P."/>
            <person name="Ge Z."/>
            <person name="Hoerster A."/>
            <person name="Holland R."/>
            <person name="Klein K."/>
            <person name="Koenig J."/>
            <person name="Macko L."/>
            <person name="Mendz G.L."/>
            <person name="Nyakatura G."/>
            <person name="Schauer D.B."/>
            <person name="Shen Z."/>
            <person name="Weber J."/>
            <person name="Frosch M."/>
            <person name="Fox J.G."/>
        </authorList>
    </citation>
    <scope>NUCLEOTIDE SEQUENCE [LARGE SCALE GENOMIC DNA]</scope>
    <source>
        <strain evidence="3">ATCC 51449 / 3B1</strain>
    </source>
</reference>
<dbReference type="KEGG" id="hhe:HH_1294"/>
<dbReference type="Pfam" id="PF05833">
    <property type="entry name" value="NFACT_N"/>
    <property type="match status" value="1"/>
</dbReference>
<keyword evidence="3" id="KW-1185">Reference proteome</keyword>
<dbReference type="STRING" id="235279.HH_1294"/>
<dbReference type="EMBL" id="AE017125">
    <property type="protein sequence ID" value="AAP77891.1"/>
    <property type="molecule type" value="Genomic_DNA"/>
</dbReference>
<dbReference type="AlphaFoldDB" id="Q7VGM7"/>
<dbReference type="Gene3D" id="2.30.310.10">
    <property type="entry name" value="ibrinogen binding protein from staphylococcus aureus domain"/>
    <property type="match status" value="1"/>
</dbReference>
<dbReference type="RefSeq" id="WP_011116134.1">
    <property type="nucleotide sequence ID" value="NC_004917.1"/>
</dbReference>
<evidence type="ECO:0000256" key="1">
    <source>
        <dbReference type="SAM" id="Coils"/>
    </source>
</evidence>
<protein>
    <submittedName>
        <fullName evidence="2">Fibronectin/fibrinogen-binding protein</fullName>
    </submittedName>
</protein>
<dbReference type="eggNOG" id="COG1293">
    <property type="taxonomic scope" value="Bacteria"/>
</dbReference>